<dbReference type="InterPro" id="IPR007781">
    <property type="entry name" value="NAGLU"/>
</dbReference>
<sequence length="872" mass="93679">MLRDSRGRGAVAGGKRDMKTARSHRCQPRRCPVPAPRPAKPRRGGPAVPGGSCSPGPAGPGPGTQSGRRRGRGAPGAQAAPSPSRLPGPAPARCRPACCIAARYGPCVSAAPRVRDPPAEPAPAPLPVPARPRPPPLPPGRPRPPIGGRRRGLAERGGAGAGSGDGGAAGTGTGTGTGAGAGAGAAAAAAAAAAGAGGRGGRAAGGGGAGAGAAPAGPAGRRRGAVGGGGAGGGRARHLPAALAARRRRGRGRDGLQRRGGGRRPVPLPARLLRLPPLLVRGAAPPARPAAAAAGRDPRRRPRQVYRSLGLNQSEIDGYFTGPAFLAWNRMGNLHGWAGPLPPAWHLKQLYLQYRIVERMRSLGMITVLPAFAGHVPQGVLRVFPHVNATRLGGWSHFDCTYSCTYLLDPEDPMFQVIGTLFLKELIKEFGTDHIYSADTFNEMTPLFSDPAYLSRVSNAVFRSMTGADPEALWLMQGWLFQHQPDFWQPAQVRALLHGVPLGRMIVLDLFAESKPVYQWTESFYGQPFIWCMLHNFGGNHGLFGTVEAINHGPFAARRFPNSTMVGTGLVPEGIEQNDMVYELMNELGWRQEPLDLPSWVTRYAERRYGAPNAAAASAWRLLLRSVYNCTGVCVNHNRSPLVRRPSLHMDTELWYNASDVYEAWRLLLSASAELGSSPTFRYDLVDVTRQAAQQLVSNYYLSIRQAFQSHALPELLTAGGVLVYDLLPELDSLLSSHSLFLLGRWLESARAVATSDQEAEQYELNARNQVTLWGPSGNILDYANKQLGGLVLDYYGVRWSLFISALVESLNSGSPFHQDQFNQAVFQVERGFVYNKKRYPAVPAGDTLEISRKLFLKYYPSALRHSRAGLV</sequence>
<keyword evidence="5" id="KW-1185">Reference proteome</keyword>
<dbReference type="Pfam" id="PF12972">
    <property type="entry name" value="NAGLU_C"/>
    <property type="match status" value="1"/>
</dbReference>
<dbReference type="InterPro" id="IPR024732">
    <property type="entry name" value="NAGLU_C"/>
</dbReference>
<evidence type="ECO:0000313" key="5">
    <source>
        <dbReference type="Proteomes" id="UP000694541"/>
    </source>
</evidence>
<feature type="domain" description="Alpha-N-acetylglucosaminidase C-terminal" evidence="3">
    <location>
        <begin position="600"/>
        <end position="858"/>
    </location>
</feature>
<feature type="compositionally biased region" description="Low complexity" evidence="1">
    <location>
        <begin position="44"/>
        <end position="56"/>
    </location>
</feature>
<dbReference type="Gene3D" id="3.20.20.80">
    <property type="entry name" value="Glycosidases"/>
    <property type="match status" value="1"/>
</dbReference>
<reference evidence="4" key="2">
    <citation type="submission" date="2025-09" db="UniProtKB">
        <authorList>
            <consortium name="Ensembl"/>
        </authorList>
    </citation>
    <scope>IDENTIFICATION</scope>
</reference>
<proteinExistence type="predicted"/>
<feature type="domain" description="Alpha-N-acetylglucosaminidase tim-barrel" evidence="2">
    <location>
        <begin position="303"/>
        <end position="592"/>
    </location>
</feature>
<dbReference type="PANTHER" id="PTHR12872">
    <property type="entry name" value="ALPHA-N-ACETYLGLUCOSAMINIDASE"/>
    <property type="match status" value="1"/>
</dbReference>
<dbReference type="InterPro" id="IPR024733">
    <property type="entry name" value="NAGLU_tim-barrel"/>
</dbReference>
<dbReference type="Proteomes" id="UP000694541">
    <property type="component" value="Unplaced"/>
</dbReference>
<name>A0A8B9RXN4_9AVES</name>
<feature type="compositionally biased region" description="Low complexity" evidence="1">
    <location>
        <begin position="184"/>
        <end position="194"/>
    </location>
</feature>
<feature type="region of interest" description="Disordered" evidence="1">
    <location>
        <begin position="1"/>
        <end position="92"/>
    </location>
</feature>
<dbReference type="PANTHER" id="PTHR12872:SF1">
    <property type="entry name" value="ALPHA-N-ACETYLGLUCOSAMINIDASE"/>
    <property type="match status" value="1"/>
</dbReference>
<feature type="compositionally biased region" description="Gly residues" evidence="1">
    <location>
        <begin position="155"/>
        <end position="183"/>
    </location>
</feature>
<dbReference type="AlphaFoldDB" id="A0A8B9RXN4"/>
<feature type="region of interest" description="Disordered" evidence="1">
    <location>
        <begin position="110"/>
        <end position="269"/>
    </location>
</feature>
<evidence type="ECO:0000259" key="2">
    <source>
        <dbReference type="Pfam" id="PF05089"/>
    </source>
</evidence>
<evidence type="ECO:0000256" key="1">
    <source>
        <dbReference type="SAM" id="MobiDB-lite"/>
    </source>
</evidence>
<evidence type="ECO:0000313" key="4">
    <source>
        <dbReference type="Ensembl" id="ENSANIP00000018290.1"/>
    </source>
</evidence>
<protein>
    <submittedName>
        <fullName evidence="4">N-acetyl-alpha-glucosaminidase</fullName>
    </submittedName>
</protein>
<feature type="compositionally biased region" description="Gly residues" evidence="1">
    <location>
        <begin position="195"/>
        <end position="211"/>
    </location>
</feature>
<evidence type="ECO:0000259" key="3">
    <source>
        <dbReference type="Pfam" id="PF12972"/>
    </source>
</evidence>
<organism evidence="4 5">
    <name type="scientific">Accipiter nisus</name>
    <name type="common">Eurasian sparrowhawk</name>
    <dbReference type="NCBI Taxonomy" id="211598"/>
    <lineage>
        <taxon>Eukaryota</taxon>
        <taxon>Metazoa</taxon>
        <taxon>Chordata</taxon>
        <taxon>Craniata</taxon>
        <taxon>Vertebrata</taxon>
        <taxon>Euteleostomi</taxon>
        <taxon>Archelosauria</taxon>
        <taxon>Archosauria</taxon>
        <taxon>Dinosauria</taxon>
        <taxon>Saurischia</taxon>
        <taxon>Theropoda</taxon>
        <taxon>Coelurosauria</taxon>
        <taxon>Aves</taxon>
        <taxon>Neognathae</taxon>
        <taxon>Neoaves</taxon>
        <taxon>Telluraves</taxon>
        <taxon>Accipitrimorphae</taxon>
        <taxon>Accipitriformes</taxon>
        <taxon>Accipitridae</taxon>
        <taxon>Accipitrinae</taxon>
        <taxon>Accipiter</taxon>
    </lineage>
</organism>
<feature type="compositionally biased region" description="Gly residues" evidence="1">
    <location>
        <begin position="225"/>
        <end position="234"/>
    </location>
</feature>
<reference evidence="4" key="1">
    <citation type="submission" date="2025-08" db="UniProtKB">
        <authorList>
            <consortium name="Ensembl"/>
        </authorList>
    </citation>
    <scope>IDENTIFICATION</scope>
</reference>
<dbReference type="Gene3D" id="1.20.120.670">
    <property type="entry name" value="N-acetyl-b-d-glucoasminidase"/>
    <property type="match status" value="1"/>
</dbReference>
<dbReference type="Pfam" id="PF05089">
    <property type="entry name" value="NAGLU"/>
    <property type="match status" value="1"/>
</dbReference>
<feature type="compositionally biased region" description="Pro residues" evidence="1">
    <location>
        <begin position="119"/>
        <end position="145"/>
    </location>
</feature>
<dbReference type="Ensembl" id="ENSANIT00000018909.1">
    <property type="protein sequence ID" value="ENSANIP00000018290.1"/>
    <property type="gene ID" value="ENSANIG00000012433.1"/>
</dbReference>
<accession>A0A8B9RXN4</accession>